<comment type="caution">
    <text evidence="3">The sequence shown here is derived from an EMBL/GenBank/DDBJ whole genome shotgun (WGS) entry which is preliminary data.</text>
</comment>
<protein>
    <submittedName>
        <fullName evidence="3">Helix-turn-helix domain-containing protein</fullName>
    </submittedName>
</protein>
<proteinExistence type="predicted"/>
<dbReference type="PANTHER" id="PTHR46797:SF1">
    <property type="entry name" value="METHYLPHOSPHONATE SYNTHASE"/>
    <property type="match status" value="1"/>
</dbReference>
<name>A0ABS9WDJ7_9ACTN</name>
<dbReference type="Proteomes" id="UP001430755">
    <property type="component" value="Unassembled WGS sequence"/>
</dbReference>
<keyword evidence="1" id="KW-0238">DNA-binding</keyword>
<accession>A0ABS9WDJ7</accession>
<evidence type="ECO:0000313" key="3">
    <source>
        <dbReference type="EMBL" id="MCI2240941.1"/>
    </source>
</evidence>
<sequence length="108" mass="12108">MGSFAGADEALPPHVPLGSEQGCILGLNVEIKRKAAKLSKVRFCELVGISRPMLDKIERGESNPRLDLLKRLAFVLNVKVDELLEPPFDDVGGDFYRRSRQRSPFDNR</sequence>
<dbReference type="Pfam" id="PF01381">
    <property type="entry name" value="HTH_3"/>
    <property type="match status" value="1"/>
</dbReference>
<dbReference type="CDD" id="cd00093">
    <property type="entry name" value="HTH_XRE"/>
    <property type="match status" value="1"/>
</dbReference>
<dbReference type="SMART" id="SM00530">
    <property type="entry name" value="HTH_XRE"/>
    <property type="match status" value="1"/>
</dbReference>
<evidence type="ECO:0000313" key="4">
    <source>
        <dbReference type="Proteomes" id="UP001430755"/>
    </source>
</evidence>
<organism evidence="3 4">
    <name type="scientific">Adlercreutzia faecimuris</name>
    <dbReference type="NCBI Taxonomy" id="2897341"/>
    <lineage>
        <taxon>Bacteria</taxon>
        <taxon>Bacillati</taxon>
        <taxon>Actinomycetota</taxon>
        <taxon>Coriobacteriia</taxon>
        <taxon>Eggerthellales</taxon>
        <taxon>Eggerthellaceae</taxon>
        <taxon>Adlercreutzia</taxon>
    </lineage>
</organism>
<reference evidence="3" key="1">
    <citation type="submission" date="2021-11" db="EMBL/GenBank/DDBJ databases">
        <title>A Novel Adlercreutzia Species, isolated from a Allomyrina dichotoma larva feces.</title>
        <authorList>
            <person name="Suh M.K."/>
        </authorList>
    </citation>
    <scope>NUCLEOTIDE SEQUENCE</scope>
    <source>
        <strain evidence="3">JBNU-10</strain>
    </source>
</reference>
<dbReference type="Gene3D" id="1.10.260.40">
    <property type="entry name" value="lambda repressor-like DNA-binding domains"/>
    <property type="match status" value="1"/>
</dbReference>
<dbReference type="EMBL" id="JAJMLW010000001">
    <property type="protein sequence ID" value="MCI2240941.1"/>
    <property type="molecule type" value="Genomic_DNA"/>
</dbReference>
<keyword evidence="4" id="KW-1185">Reference proteome</keyword>
<dbReference type="RefSeq" id="WP_242162636.1">
    <property type="nucleotide sequence ID" value="NZ_JAJMLW010000001.1"/>
</dbReference>
<gene>
    <name evidence="3" type="ORF">LPT13_01040</name>
</gene>
<feature type="domain" description="HTH cro/C1-type" evidence="2">
    <location>
        <begin position="29"/>
        <end position="83"/>
    </location>
</feature>
<dbReference type="InterPro" id="IPR001387">
    <property type="entry name" value="Cro/C1-type_HTH"/>
</dbReference>
<evidence type="ECO:0000256" key="1">
    <source>
        <dbReference type="ARBA" id="ARBA00023125"/>
    </source>
</evidence>
<dbReference type="PROSITE" id="PS50943">
    <property type="entry name" value="HTH_CROC1"/>
    <property type="match status" value="1"/>
</dbReference>
<dbReference type="InterPro" id="IPR010982">
    <property type="entry name" value="Lambda_DNA-bd_dom_sf"/>
</dbReference>
<evidence type="ECO:0000259" key="2">
    <source>
        <dbReference type="PROSITE" id="PS50943"/>
    </source>
</evidence>
<dbReference type="SUPFAM" id="SSF47413">
    <property type="entry name" value="lambda repressor-like DNA-binding domains"/>
    <property type="match status" value="1"/>
</dbReference>
<dbReference type="InterPro" id="IPR050807">
    <property type="entry name" value="TransReg_Diox_bact_type"/>
</dbReference>
<dbReference type="PANTHER" id="PTHR46797">
    <property type="entry name" value="HTH-TYPE TRANSCRIPTIONAL REGULATOR"/>
    <property type="match status" value="1"/>
</dbReference>